<keyword evidence="4" id="KW-0012">Acyltransferase</keyword>
<evidence type="ECO:0000256" key="3">
    <source>
        <dbReference type="ARBA" id="ARBA00022679"/>
    </source>
</evidence>
<reference evidence="7 8" key="1">
    <citation type="journal article" date="2013" name="J. Virol.">
        <title>New Insights into the Evolution of Entomopoxvirinae from the Complete Genome Sequences of Four Entomopoxviruses Infecting Adoxophyes honmai, Choristoneura biennis, Choristoneura rosaceana, and Mythimna separata.</title>
        <authorList>
            <person name="Theze J."/>
            <person name="Takatsuka J."/>
            <person name="Li Z."/>
            <person name="Gallais J."/>
            <person name="Doucet D."/>
            <person name="Arif B."/>
            <person name="Nakai M."/>
            <person name="Herniou E.A."/>
        </authorList>
    </citation>
    <scope>NUCLEOTIDE SEQUENCE [LARGE SCALE GENOMIC DNA]</scope>
</reference>
<sequence length="297" mass="35859">MSYWLDKSICKLNVNCINDIINNIDPQNPCNYTNIKYKINNLNEYNILEYHNFIYKNNNYKFNINTLKWLLLNPFTKPEFNILLYDENNIIGSISGIQKTVSIHSKIHNCIHVTLLCIDKEYRQQNLHYFLIDEIMKVAMNNNIIIAIFNSNIKFKNIKYIRQLDTYITYGNNNFKIKNDPFDYKILNTKKEDLFFVYNEDEYNYWFDDKYIMKISYNNNFISLLKVYTDINNNLSEIYIITEMFIRNNNIHKNYIPNGTILYNNYNCIKSLKLKSKLVSYIYNYNFKNLSDNIYLF</sequence>
<dbReference type="InterPro" id="IPR022676">
    <property type="entry name" value="NMT_N"/>
</dbReference>
<dbReference type="EC" id="2.3.1.97" evidence="2"/>
<evidence type="ECO:0000256" key="2">
    <source>
        <dbReference type="ARBA" id="ARBA00012923"/>
    </source>
</evidence>
<evidence type="ECO:0000256" key="4">
    <source>
        <dbReference type="ARBA" id="ARBA00023315"/>
    </source>
</evidence>
<dbReference type="Pfam" id="PF01233">
    <property type="entry name" value="NMT"/>
    <property type="match status" value="1"/>
</dbReference>
<dbReference type="EMBL" id="HF679134">
    <property type="protein sequence ID" value="CCU56433.1"/>
    <property type="molecule type" value="Genomic_DNA"/>
</dbReference>
<protein>
    <recommendedName>
        <fullName evidence="2">glycylpeptide N-tetradecanoyltransferase</fullName>
        <ecNumber evidence="2">2.3.1.97</ecNumber>
    </recommendedName>
    <alternativeName>
        <fullName evidence="5">Myristoyl-CoA:protein N-myristoyltransferase</fullName>
    </alternativeName>
</protein>
<evidence type="ECO:0000313" key="7">
    <source>
        <dbReference type="EMBL" id="CCU56433.1"/>
    </source>
</evidence>
<organism evidence="7 8">
    <name type="scientific">Mythimna separata entomopoxvirus 'L'</name>
    <dbReference type="NCBI Taxonomy" id="1293572"/>
    <lineage>
        <taxon>Viruses</taxon>
        <taxon>Varidnaviria</taxon>
        <taxon>Bamfordvirae</taxon>
        <taxon>Nucleocytoviricota</taxon>
        <taxon>Pokkesviricetes</taxon>
        <taxon>Chitovirales</taxon>
        <taxon>Poxviridae</taxon>
        <taxon>Entomopoxvirinae</taxon>
        <taxon>Betaentomopoxvirus</taxon>
        <taxon>Betaentomopoxvirus mseparata</taxon>
        <taxon>Mythimna separata entomopoxvirus</taxon>
    </lineage>
</organism>
<gene>
    <name evidence="7" type="ORF">MYSEV_235</name>
</gene>
<accession>A0A916KQG4</accession>
<dbReference type="Proteomes" id="UP000792671">
    <property type="component" value="Genome"/>
</dbReference>
<dbReference type="GeneID" id="15613857"/>
<proteinExistence type="inferred from homology"/>
<dbReference type="InterPro" id="IPR016181">
    <property type="entry name" value="Acyl_CoA_acyltransferase"/>
</dbReference>
<dbReference type="PANTHER" id="PTHR11377">
    <property type="entry name" value="N-MYRISTOYL TRANSFERASE"/>
    <property type="match status" value="1"/>
</dbReference>
<keyword evidence="3" id="KW-0808">Transferase</keyword>
<feature type="domain" description="Glycylpeptide N-tetradecanoyltransferase N-terminal" evidence="6">
    <location>
        <begin position="45"/>
        <end position="153"/>
    </location>
</feature>
<dbReference type="GO" id="GO:0004379">
    <property type="term" value="F:glycylpeptide N-tetradecanoyltransferase activity"/>
    <property type="evidence" value="ECO:0007669"/>
    <property type="project" value="UniProtKB-EC"/>
</dbReference>
<dbReference type="OrthoDB" id="16550at10239"/>
<evidence type="ECO:0000256" key="1">
    <source>
        <dbReference type="ARBA" id="ARBA00009469"/>
    </source>
</evidence>
<dbReference type="KEGG" id="vg:15613857"/>
<evidence type="ECO:0000259" key="6">
    <source>
        <dbReference type="Pfam" id="PF01233"/>
    </source>
</evidence>
<keyword evidence="8" id="KW-1185">Reference proteome</keyword>
<evidence type="ECO:0000313" key="8">
    <source>
        <dbReference type="Proteomes" id="UP000792671"/>
    </source>
</evidence>
<dbReference type="InterPro" id="IPR000903">
    <property type="entry name" value="NMT"/>
</dbReference>
<dbReference type="PANTHER" id="PTHR11377:SF5">
    <property type="entry name" value="GLYCYLPEPTIDE N-TETRADECANOYLTRANSFERASE"/>
    <property type="match status" value="1"/>
</dbReference>
<dbReference type="Gene3D" id="3.40.630.30">
    <property type="match status" value="1"/>
</dbReference>
<evidence type="ECO:0000256" key="5">
    <source>
        <dbReference type="ARBA" id="ARBA00031242"/>
    </source>
</evidence>
<name>A0A916KQG4_9POXV</name>
<comment type="similarity">
    <text evidence="1">Belongs to the NMT family.</text>
</comment>
<dbReference type="RefSeq" id="YP_008003752.1">
    <property type="nucleotide sequence ID" value="NC_021246.1"/>
</dbReference>
<dbReference type="SUPFAM" id="SSF55729">
    <property type="entry name" value="Acyl-CoA N-acyltransferases (Nat)"/>
    <property type="match status" value="1"/>
</dbReference>